<comment type="cofactor">
    <cofactor evidence="1">
        <name>[4Fe-4S] cluster</name>
        <dbReference type="ChEBI" id="CHEBI:49883"/>
    </cofactor>
</comment>
<evidence type="ECO:0000256" key="2">
    <source>
        <dbReference type="ARBA" id="ARBA00022691"/>
    </source>
</evidence>
<dbReference type="AlphaFoldDB" id="A0A9D1F2T1"/>
<dbReference type="SUPFAM" id="SSF52242">
    <property type="entry name" value="Cobalamin (vitamin B12)-binding domain"/>
    <property type="match status" value="1"/>
</dbReference>
<evidence type="ECO:0000313" key="8">
    <source>
        <dbReference type="EMBL" id="HIS46491.1"/>
    </source>
</evidence>
<organism evidence="8 9">
    <name type="scientific">Candidatus Scybalocola faecigallinarum</name>
    <dbReference type="NCBI Taxonomy" id="2840941"/>
    <lineage>
        <taxon>Bacteria</taxon>
        <taxon>Bacillati</taxon>
        <taxon>Bacillota</taxon>
        <taxon>Clostridia</taxon>
        <taxon>Lachnospirales</taxon>
        <taxon>Lachnospiraceae</taxon>
        <taxon>Lachnospiraceae incertae sedis</taxon>
        <taxon>Candidatus Scybalocola (ex Gilroy et al. 2021)</taxon>
    </lineage>
</organism>
<dbReference type="EMBL" id="DVIT01000012">
    <property type="protein sequence ID" value="HIS46491.1"/>
    <property type="molecule type" value="Genomic_DNA"/>
</dbReference>
<reference evidence="8" key="1">
    <citation type="submission" date="2020-10" db="EMBL/GenBank/DDBJ databases">
        <authorList>
            <person name="Gilroy R."/>
        </authorList>
    </citation>
    <scope>NUCLEOTIDE SEQUENCE</scope>
    <source>
        <strain evidence="8">CHK178-757</strain>
    </source>
</reference>
<dbReference type="Proteomes" id="UP000823927">
    <property type="component" value="Unassembled WGS sequence"/>
</dbReference>
<dbReference type="PANTHER" id="PTHR43409:SF16">
    <property type="entry name" value="SLR0320 PROTEIN"/>
    <property type="match status" value="1"/>
</dbReference>
<dbReference type="InterPro" id="IPR006638">
    <property type="entry name" value="Elp3/MiaA/NifB-like_rSAM"/>
</dbReference>
<dbReference type="SUPFAM" id="SSF102114">
    <property type="entry name" value="Radical SAM enzymes"/>
    <property type="match status" value="1"/>
</dbReference>
<dbReference type="GO" id="GO:0046872">
    <property type="term" value="F:metal ion binding"/>
    <property type="evidence" value="ECO:0007669"/>
    <property type="project" value="UniProtKB-KW"/>
</dbReference>
<keyword evidence="3" id="KW-0479">Metal-binding</keyword>
<dbReference type="GO" id="GO:0003824">
    <property type="term" value="F:catalytic activity"/>
    <property type="evidence" value="ECO:0007669"/>
    <property type="project" value="InterPro"/>
</dbReference>
<dbReference type="GO" id="GO:0031419">
    <property type="term" value="F:cobalamin binding"/>
    <property type="evidence" value="ECO:0007669"/>
    <property type="project" value="InterPro"/>
</dbReference>
<dbReference type="Gene3D" id="3.80.30.20">
    <property type="entry name" value="tm_1862 like domain"/>
    <property type="match status" value="1"/>
</dbReference>
<dbReference type="Pfam" id="PF13311">
    <property type="entry name" value="DUF4080"/>
    <property type="match status" value="1"/>
</dbReference>
<evidence type="ECO:0000256" key="5">
    <source>
        <dbReference type="ARBA" id="ARBA00023014"/>
    </source>
</evidence>
<accession>A0A9D1F2T1</accession>
<gene>
    <name evidence="8" type="ORF">IAB46_02850</name>
</gene>
<evidence type="ECO:0000256" key="3">
    <source>
        <dbReference type="ARBA" id="ARBA00022723"/>
    </source>
</evidence>
<dbReference type="Pfam" id="PF02310">
    <property type="entry name" value="B12-binding"/>
    <property type="match status" value="1"/>
</dbReference>
<dbReference type="GO" id="GO:0005829">
    <property type="term" value="C:cytosol"/>
    <property type="evidence" value="ECO:0007669"/>
    <property type="project" value="TreeGrafter"/>
</dbReference>
<dbReference type="SFLD" id="SFLDG01082">
    <property type="entry name" value="B12-binding_domain_containing"/>
    <property type="match status" value="1"/>
</dbReference>
<evidence type="ECO:0000259" key="6">
    <source>
        <dbReference type="PROSITE" id="PS51332"/>
    </source>
</evidence>
<dbReference type="SMART" id="SM00729">
    <property type="entry name" value="Elp3"/>
    <property type="match status" value="1"/>
</dbReference>
<keyword evidence="4" id="KW-0408">Iron</keyword>
<name>A0A9D1F2T1_9FIRM</name>
<feature type="domain" description="Radical SAM core" evidence="7">
    <location>
        <begin position="189"/>
        <end position="419"/>
    </location>
</feature>
<keyword evidence="2" id="KW-0949">S-adenosyl-L-methionine</keyword>
<dbReference type="PROSITE" id="PS51332">
    <property type="entry name" value="B12_BINDING"/>
    <property type="match status" value="1"/>
</dbReference>
<evidence type="ECO:0000256" key="1">
    <source>
        <dbReference type="ARBA" id="ARBA00001966"/>
    </source>
</evidence>
<dbReference type="InterPro" id="IPR025288">
    <property type="entry name" value="DUF4080"/>
</dbReference>
<dbReference type="PANTHER" id="PTHR43409">
    <property type="entry name" value="ANAEROBIC MAGNESIUM-PROTOPORPHYRIN IX MONOMETHYL ESTER CYCLASE-RELATED"/>
    <property type="match status" value="1"/>
</dbReference>
<dbReference type="InterPro" id="IPR023404">
    <property type="entry name" value="rSAM_horseshoe"/>
</dbReference>
<dbReference type="CDD" id="cd01335">
    <property type="entry name" value="Radical_SAM"/>
    <property type="match status" value="1"/>
</dbReference>
<dbReference type="InterPro" id="IPR058240">
    <property type="entry name" value="rSAM_sf"/>
</dbReference>
<evidence type="ECO:0000259" key="7">
    <source>
        <dbReference type="PROSITE" id="PS51918"/>
    </source>
</evidence>
<protein>
    <submittedName>
        <fullName evidence="8">B12-binding domain-containing radical SAM protein</fullName>
    </submittedName>
</protein>
<dbReference type="Gene3D" id="3.40.50.280">
    <property type="entry name" value="Cobalamin-binding domain"/>
    <property type="match status" value="1"/>
</dbReference>
<dbReference type="InterPro" id="IPR036724">
    <property type="entry name" value="Cobalamin-bd_sf"/>
</dbReference>
<dbReference type="PROSITE" id="PS51918">
    <property type="entry name" value="RADICAL_SAM"/>
    <property type="match status" value="1"/>
</dbReference>
<keyword evidence="5" id="KW-0411">Iron-sulfur</keyword>
<sequence length="609" mass="70988">MKILLAAINAKYIHSNLAVYSLKGCTRHIHGVETVVREYTINNYIDEILAGLYREKPDVLAFSCYIWNLDMVEELADLMHKADPRLEIWLGGPEVSYDAGDVLERNPHVRLVMRGEGEDTFRELVQGLCGMSPEGDCSTEAVTGGLTDEALSRIRGITFRCRDGRIMENGERPPVNMDQIPFPYKNMEVFKNRIIYYESSRGCPFSCSYCLSSIDKHVRFRSLSLVKEELKLFLDYKVPQVKFVDRTFNCRHDRTMEIWRFIKENDNGITNFHFEITADLLNDEELEFLAALRPGLIQLEIGVQSTNPETIREIDRVMDFEKLSRIVGRIRKGNNVHQHLDLIAGLPYEGLDSFIKSFNDVYGLRPQQLQMGFLKVLKGSKMHEKQKDYGLVYHTRPVYEVMSTKWITFDEILFLKDIEEMVEVYYNSTQFIYSLEYLLHFFSSPFALFQALAETYRSQNMAGRKFSRLERYDFLRQFAAGELKGQTGALDFSQPLFDEILRYDLYLREKVKTRPSWAPDPAEWKKAVAAFYSSPKMREKYFKEYDDKNYRQIRNLTHVEIFSWNIPESAAKGRGVAENNGGVLFMYQHRDSLTYGARTVWLKEDLYAQ</sequence>
<dbReference type="InterPro" id="IPR007197">
    <property type="entry name" value="rSAM"/>
</dbReference>
<dbReference type="GO" id="GO:0051536">
    <property type="term" value="F:iron-sulfur cluster binding"/>
    <property type="evidence" value="ECO:0007669"/>
    <property type="project" value="UniProtKB-KW"/>
</dbReference>
<dbReference type="InterPro" id="IPR051198">
    <property type="entry name" value="BchE-like"/>
</dbReference>
<dbReference type="SFLD" id="SFLDS00029">
    <property type="entry name" value="Radical_SAM"/>
    <property type="match status" value="1"/>
</dbReference>
<evidence type="ECO:0000256" key="4">
    <source>
        <dbReference type="ARBA" id="ARBA00023004"/>
    </source>
</evidence>
<dbReference type="InterPro" id="IPR006158">
    <property type="entry name" value="Cobalamin-bd"/>
</dbReference>
<dbReference type="Pfam" id="PF04055">
    <property type="entry name" value="Radical_SAM"/>
    <property type="match status" value="1"/>
</dbReference>
<evidence type="ECO:0000313" key="9">
    <source>
        <dbReference type="Proteomes" id="UP000823927"/>
    </source>
</evidence>
<reference evidence="8" key="2">
    <citation type="journal article" date="2021" name="PeerJ">
        <title>Extensive microbial diversity within the chicken gut microbiome revealed by metagenomics and culture.</title>
        <authorList>
            <person name="Gilroy R."/>
            <person name="Ravi A."/>
            <person name="Getino M."/>
            <person name="Pursley I."/>
            <person name="Horton D.L."/>
            <person name="Alikhan N.F."/>
            <person name="Baker D."/>
            <person name="Gharbi K."/>
            <person name="Hall N."/>
            <person name="Watson M."/>
            <person name="Adriaenssens E.M."/>
            <person name="Foster-Nyarko E."/>
            <person name="Jarju S."/>
            <person name="Secka A."/>
            <person name="Antonio M."/>
            <person name="Oren A."/>
            <person name="Chaudhuri R.R."/>
            <person name="La Ragione R."/>
            <person name="Hildebrand F."/>
            <person name="Pallen M.J."/>
        </authorList>
    </citation>
    <scope>NUCLEOTIDE SEQUENCE</scope>
    <source>
        <strain evidence="8">CHK178-757</strain>
    </source>
</reference>
<comment type="caution">
    <text evidence="8">The sequence shown here is derived from an EMBL/GenBank/DDBJ whole genome shotgun (WGS) entry which is preliminary data.</text>
</comment>
<feature type="domain" description="B12-binding" evidence="6">
    <location>
        <begin position="1"/>
        <end position="135"/>
    </location>
</feature>
<proteinExistence type="predicted"/>
<dbReference type="CDD" id="cd02068">
    <property type="entry name" value="radical_SAM_B12_BD"/>
    <property type="match status" value="1"/>
</dbReference>